<dbReference type="SUPFAM" id="SSF81799">
    <property type="entry name" value="Putative methyltransferase TM0872, insert domain"/>
    <property type="match status" value="1"/>
</dbReference>
<dbReference type="HAMAP" id="MF_01007">
    <property type="entry name" value="16SrRNA_methyltr_H"/>
    <property type="match status" value="1"/>
</dbReference>
<dbReference type="AlphaFoldDB" id="A0A1F5HAP4"/>
<feature type="region of interest" description="Disordered" evidence="7">
    <location>
        <begin position="287"/>
        <end position="308"/>
    </location>
</feature>
<dbReference type="Gene3D" id="3.40.50.150">
    <property type="entry name" value="Vaccinia Virus protein VP39"/>
    <property type="match status" value="1"/>
</dbReference>
<dbReference type="EC" id="2.1.1.199" evidence="6"/>
<comment type="catalytic activity">
    <reaction evidence="6">
        <text>cytidine(1402) in 16S rRNA + S-adenosyl-L-methionine = N(4)-methylcytidine(1402) in 16S rRNA + S-adenosyl-L-homocysteine + H(+)</text>
        <dbReference type="Rhea" id="RHEA:42928"/>
        <dbReference type="Rhea" id="RHEA-COMP:10286"/>
        <dbReference type="Rhea" id="RHEA-COMP:10287"/>
        <dbReference type="ChEBI" id="CHEBI:15378"/>
        <dbReference type="ChEBI" id="CHEBI:57856"/>
        <dbReference type="ChEBI" id="CHEBI:59789"/>
        <dbReference type="ChEBI" id="CHEBI:74506"/>
        <dbReference type="ChEBI" id="CHEBI:82748"/>
        <dbReference type="EC" id="2.1.1.199"/>
    </reaction>
</comment>
<feature type="binding site" evidence="6">
    <location>
        <position position="123"/>
    </location>
    <ligand>
        <name>S-adenosyl-L-methionine</name>
        <dbReference type="ChEBI" id="CHEBI:59789"/>
    </ligand>
</feature>
<evidence type="ECO:0000256" key="2">
    <source>
        <dbReference type="ARBA" id="ARBA00022552"/>
    </source>
</evidence>
<sequence>MARTQGQTTKGESVKYHTPALLQEVIDLLDPKPDKKFIDATIGGGGHTLEILKRGGKVLGIDRDPDAIEHVKKEVHSSQFTVHSSGDLVLVQENFNRIGQIAKEKGFEKVNGILFDLGVSSHQLEAAERGFSFEKNGPLDMRMDPNLTVRAFDLVNNFDQRRLNEIFKTYSQEKLSWSIAGAICSARQIKPIETTDELAEIIKEVYRRFRKKGRLHPATKTFQALRVVVNSELLNLKEALPQTLDLLITGGRLVVVSFHSLEDEIVKRFFKHESKLKVLTPKPIGPKDLEIRANPRSRSAKLRAAEKV</sequence>
<gene>
    <name evidence="6" type="primary">rsmH</name>
    <name evidence="8" type="ORF">A2196_00410</name>
</gene>
<dbReference type="GO" id="GO:0071424">
    <property type="term" value="F:rRNA (cytosine-N4-)-methyltransferase activity"/>
    <property type="evidence" value="ECO:0007669"/>
    <property type="project" value="UniProtKB-UniRule"/>
</dbReference>
<keyword evidence="3 6" id="KW-0489">Methyltransferase</keyword>
<dbReference type="Gene3D" id="1.10.150.170">
    <property type="entry name" value="Putative methyltransferase TM0872, insert domain"/>
    <property type="match status" value="1"/>
</dbReference>
<evidence type="ECO:0000313" key="8">
    <source>
        <dbReference type="EMBL" id="OGE01159.1"/>
    </source>
</evidence>
<comment type="subcellular location">
    <subcellularLocation>
        <location evidence="6">Cytoplasm</location>
    </subcellularLocation>
</comment>
<proteinExistence type="inferred from homology"/>
<dbReference type="Pfam" id="PF01795">
    <property type="entry name" value="Methyltransf_5"/>
    <property type="match status" value="1"/>
</dbReference>
<evidence type="ECO:0000313" key="9">
    <source>
        <dbReference type="Proteomes" id="UP000176751"/>
    </source>
</evidence>
<organism evidence="8 9">
    <name type="scientific">Candidatus Curtissbacteria bacterium RIFOXYA1_FULL_41_14</name>
    <dbReference type="NCBI Taxonomy" id="1797737"/>
    <lineage>
        <taxon>Bacteria</taxon>
        <taxon>Candidatus Curtissiibacteriota</taxon>
    </lineage>
</organism>
<evidence type="ECO:0000256" key="1">
    <source>
        <dbReference type="ARBA" id="ARBA00010396"/>
    </source>
</evidence>
<feature type="binding site" evidence="6">
    <location>
        <position position="62"/>
    </location>
    <ligand>
        <name>S-adenosyl-L-methionine</name>
        <dbReference type="ChEBI" id="CHEBI:59789"/>
    </ligand>
</feature>
<feature type="binding site" evidence="6">
    <location>
        <position position="95"/>
    </location>
    <ligand>
        <name>S-adenosyl-L-methionine</name>
        <dbReference type="ChEBI" id="CHEBI:59789"/>
    </ligand>
</feature>
<dbReference type="PANTHER" id="PTHR11265">
    <property type="entry name" value="S-ADENOSYL-METHYLTRANSFERASE MRAW"/>
    <property type="match status" value="1"/>
</dbReference>
<dbReference type="NCBIfam" id="TIGR00006">
    <property type="entry name" value="16S rRNA (cytosine(1402)-N(4))-methyltransferase RsmH"/>
    <property type="match status" value="1"/>
</dbReference>
<dbReference type="GO" id="GO:0070475">
    <property type="term" value="P:rRNA base methylation"/>
    <property type="evidence" value="ECO:0007669"/>
    <property type="project" value="UniProtKB-UniRule"/>
</dbReference>
<evidence type="ECO:0000256" key="3">
    <source>
        <dbReference type="ARBA" id="ARBA00022603"/>
    </source>
</evidence>
<evidence type="ECO:0000256" key="7">
    <source>
        <dbReference type="SAM" id="MobiDB-lite"/>
    </source>
</evidence>
<reference evidence="8 9" key="1">
    <citation type="journal article" date="2016" name="Nat. Commun.">
        <title>Thousands of microbial genomes shed light on interconnected biogeochemical processes in an aquifer system.</title>
        <authorList>
            <person name="Anantharaman K."/>
            <person name="Brown C.T."/>
            <person name="Hug L.A."/>
            <person name="Sharon I."/>
            <person name="Castelle C.J."/>
            <person name="Probst A.J."/>
            <person name="Thomas B.C."/>
            <person name="Singh A."/>
            <person name="Wilkins M.J."/>
            <person name="Karaoz U."/>
            <person name="Brodie E.L."/>
            <person name="Williams K.H."/>
            <person name="Hubbard S.S."/>
            <person name="Banfield J.F."/>
        </authorList>
    </citation>
    <scope>NUCLEOTIDE SEQUENCE [LARGE SCALE GENOMIC DNA]</scope>
</reference>
<keyword evidence="6" id="KW-0963">Cytoplasm</keyword>
<comment type="function">
    <text evidence="6">Specifically methylates the N4 position of cytidine in position 1402 (C1402) of 16S rRNA.</text>
</comment>
<keyword evidence="2 6" id="KW-0698">rRNA processing</keyword>
<keyword evidence="5 6" id="KW-0949">S-adenosyl-L-methionine</keyword>
<comment type="caution">
    <text evidence="8">The sequence shown here is derived from an EMBL/GenBank/DDBJ whole genome shotgun (WGS) entry which is preliminary data.</text>
</comment>
<comment type="similarity">
    <text evidence="1 6">Belongs to the methyltransferase superfamily. RsmH family.</text>
</comment>
<dbReference type="GO" id="GO:0005737">
    <property type="term" value="C:cytoplasm"/>
    <property type="evidence" value="ECO:0007669"/>
    <property type="project" value="UniProtKB-SubCell"/>
</dbReference>
<feature type="binding site" evidence="6">
    <location>
        <begin position="45"/>
        <end position="47"/>
    </location>
    <ligand>
        <name>S-adenosyl-L-methionine</name>
        <dbReference type="ChEBI" id="CHEBI:59789"/>
    </ligand>
</feature>
<name>A0A1F5HAP4_9BACT</name>
<evidence type="ECO:0000256" key="6">
    <source>
        <dbReference type="HAMAP-Rule" id="MF_01007"/>
    </source>
</evidence>
<dbReference type="Proteomes" id="UP000176751">
    <property type="component" value="Unassembled WGS sequence"/>
</dbReference>
<feature type="binding site" evidence="6">
    <location>
        <position position="116"/>
    </location>
    <ligand>
        <name>S-adenosyl-L-methionine</name>
        <dbReference type="ChEBI" id="CHEBI:59789"/>
    </ligand>
</feature>
<evidence type="ECO:0000256" key="5">
    <source>
        <dbReference type="ARBA" id="ARBA00022691"/>
    </source>
</evidence>
<accession>A0A1F5HAP4</accession>
<dbReference type="PANTHER" id="PTHR11265:SF0">
    <property type="entry name" value="12S RRNA N4-METHYLCYTIDINE METHYLTRANSFERASE"/>
    <property type="match status" value="1"/>
</dbReference>
<dbReference type="InterPro" id="IPR002903">
    <property type="entry name" value="RsmH"/>
</dbReference>
<dbReference type="PIRSF" id="PIRSF004486">
    <property type="entry name" value="MraW"/>
    <property type="match status" value="1"/>
</dbReference>
<dbReference type="InterPro" id="IPR023397">
    <property type="entry name" value="SAM-dep_MeTrfase_MraW_recog"/>
</dbReference>
<protein>
    <recommendedName>
        <fullName evidence="6">Ribosomal RNA small subunit methyltransferase H</fullName>
        <ecNumber evidence="6">2.1.1.199</ecNumber>
    </recommendedName>
    <alternativeName>
        <fullName evidence="6">16S rRNA m(4)C1402 methyltransferase</fullName>
    </alternativeName>
    <alternativeName>
        <fullName evidence="6">rRNA (cytosine-N(4)-)-methyltransferase RsmH</fullName>
    </alternativeName>
</protein>
<keyword evidence="4 6" id="KW-0808">Transferase</keyword>
<dbReference type="STRING" id="1797737.A2196_00410"/>
<evidence type="ECO:0000256" key="4">
    <source>
        <dbReference type="ARBA" id="ARBA00022679"/>
    </source>
</evidence>
<dbReference type="EMBL" id="MFCA01000029">
    <property type="protein sequence ID" value="OGE01159.1"/>
    <property type="molecule type" value="Genomic_DNA"/>
</dbReference>
<dbReference type="SUPFAM" id="SSF53335">
    <property type="entry name" value="S-adenosyl-L-methionine-dependent methyltransferases"/>
    <property type="match status" value="1"/>
</dbReference>
<dbReference type="InterPro" id="IPR029063">
    <property type="entry name" value="SAM-dependent_MTases_sf"/>
</dbReference>